<reference evidence="2" key="1">
    <citation type="submission" date="2018-05" db="EMBL/GenBank/DDBJ databases">
        <authorList>
            <person name="Lanie J.A."/>
            <person name="Ng W.-L."/>
            <person name="Kazmierczak K.M."/>
            <person name="Andrzejewski T.M."/>
            <person name="Davidsen T.M."/>
            <person name="Wayne K.J."/>
            <person name="Tettelin H."/>
            <person name="Glass J.I."/>
            <person name="Rusch D."/>
            <person name="Podicherti R."/>
            <person name="Tsui H.-C.T."/>
            <person name="Winkler M.E."/>
        </authorList>
    </citation>
    <scope>NUCLEOTIDE SEQUENCE</scope>
</reference>
<accession>A0A383A6X7</accession>
<protein>
    <recommendedName>
        <fullName evidence="1">AB hydrolase-1 domain-containing protein</fullName>
    </recommendedName>
</protein>
<dbReference type="Pfam" id="PF00561">
    <property type="entry name" value="Abhydrolase_1"/>
    <property type="match status" value="1"/>
</dbReference>
<dbReference type="EMBL" id="UINC01189727">
    <property type="protein sequence ID" value="SVE03547.1"/>
    <property type="molecule type" value="Genomic_DNA"/>
</dbReference>
<dbReference type="InterPro" id="IPR000073">
    <property type="entry name" value="AB_hydrolase_1"/>
</dbReference>
<dbReference type="PANTHER" id="PTHR43689">
    <property type="entry name" value="HYDROLASE"/>
    <property type="match status" value="1"/>
</dbReference>
<evidence type="ECO:0000313" key="2">
    <source>
        <dbReference type="EMBL" id="SVE03547.1"/>
    </source>
</evidence>
<name>A0A383A6X7_9ZZZZ</name>
<dbReference type="Gene3D" id="3.40.50.1820">
    <property type="entry name" value="alpha/beta hydrolase"/>
    <property type="match status" value="1"/>
</dbReference>
<evidence type="ECO:0000259" key="1">
    <source>
        <dbReference type="Pfam" id="PF00561"/>
    </source>
</evidence>
<dbReference type="SUPFAM" id="SSF53474">
    <property type="entry name" value="alpha/beta-Hydrolases"/>
    <property type="match status" value="1"/>
</dbReference>
<proteinExistence type="predicted"/>
<dbReference type="AlphaFoldDB" id="A0A383A6X7"/>
<feature type="non-terminal residue" evidence="2">
    <location>
        <position position="1"/>
    </location>
</feature>
<feature type="domain" description="AB hydrolase-1" evidence="1">
    <location>
        <begin position="53"/>
        <end position="122"/>
    </location>
</feature>
<dbReference type="InterPro" id="IPR029058">
    <property type="entry name" value="AB_hydrolase_fold"/>
</dbReference>
<organism evidence="2">
    <name type="scientific">marine metagenome</name>
    <dbReference type="NCBI Taxonomy" id="408172"/>
    <lineage>
        <taxon>unclassified sequences</taxon>
        <taxon>metagenomes</taxon>
        <taxon>ecological metagenomes</taxon>
    </lineage>
</organism>
<dbReference type="PANTHER" id="PTHR43689:SF8">
    <property type="entry name" value="ALPHA_BETA-HYDROLASES SUPERFAMILY PROTEIN"/>
    <property type="match status" value="1"/>
</dbReference>
<gene>
    <name evidence="2" type="ORF">METZ01_LOCUS456401</name>
</gene>
<sequence>VNEKLLTQTRENPAVAVEKITSWAYGHRAHIGGTQTPGLWMLAGGRRLLQRNIEQELHNDFSACNNYTQGVESASKIKCPTLIIAGDDDRMTPARRAYSLQKAITNSRVEIIKDSGHMMMIECPDTTLALLFSFINSPDPPNQK</sequence>